<proteinExistence type="predicted"/>
<dbReference type="NCBIfam" id="NF011990">
    <property type="entry name" value="PRK15446.2-6"/>
    <property type="match status" value="1"/>
</dbReference>
<feature type="domain" description="Amidohydrolase 3" evidence="1">
    <location>
        <begin position="153"/>
        <end position="400"/>
    </location>
</feature>
<dbReference type="SUPFAM" id="SSF51556">
    <property type="entry name" value="Metallo-dependent hydrolases"/>
    <property type="match status" value="1"/>
</dbReference>
<dbReference type="RefSeq" id="WP_088916074.1">
    <property type="nucleotide sequence ID" value="NZ_CP018632.1"/>
</dbReference>
<dbReference type="SUPFAM" id="SSF51338">
    <property type="entry name" value="Composite domain of metallo-dependent hydrolases"/>
    <property type="match status" value="1"/>
</dbReference>
<dbReference type="InterPro" id="IPR032466">
    <property type="entry name" value="Metal_Hydrolase"/>
</dbReference>
<dbReference type="NCBIfam" id="NF011984">
    <property type="entry name" value="PRK15446.1-5"/>
    <property type="match status" value="1"/>
</dbReference>
<dbReference type="CDD" id="cd01306">
    <property type="entry name" value="PhnM"/>
    <property type="match status" value="1"/>
</dbReference>
<dbReference type="GO" id="GO:0019700">
    <property type="term" value="P:organic phosphonate catabolic process"/>
    <property type="evidence" value="ECO:0007669"/>
    <property type="project" value="InterPro"/>
</dbReference>
<dbReference type="NCBIfam" id="NF011983">
    <property type="entry name" value="PRK15446.1-4"/>
    <property type="match status" value="1"/>
</dbReference>
<keyword evidence="2" id="KW-0378">Hydrolase</keyword>
<evidence type="ECO:0000313" key="3">
    <source>
        <dbReference type="Proteomes" id="UP000250079"/>
    </source>
</evidence>
<dbReference type="Proteomes" id="UP000250079">
    <property type="component" value="Chromosome"/>
</dbReference>
<accession>A0A2Z2NHC2</accession>
<dbReference type="GO" id="GO:0016810">
    <property type="term" value="F:hydrolase activity, acting on carbon-nitrogen (but not peptide) bonds"/>
    <property type="evidence" value="ECO:0007669"/>
    <property type="project" value="InterPro"/>
</dbReference>
<dbReference type="PANTHER" id="PTHR43135:SF3">
    <property type="entry name" value="ALPHA-D-RIBOSE 1-METHYLPHOSPHONATE 5-TRIPHOSPHATE DIPHOSPHATASE"/>
    <property type="match status" value="1"/>
</dbReference>
<sequence>MSQRQGQRVNTPAEQVFGNAHIVLANSVIHGSVQVIDGRIRDISETNAHFSSLWKQSAHAIDCGGDYLIPGLIELHTDHLETHYSPRPGIRWGMKAAIQAHDAQIAAAGITTVYDCLRMGREEDDRFESGEMRQLATALSEARLEDRLRVEHRLHLRCEVSAGDVLDDFAEFEADADVGLVSLMDHSPGQRQFTSMEAYKLYHKTKHKMSDEAFDRYVAVRVEASAKYSDSNRRALSVQCVERGIPMASHDDATLAHVNESVRFGVKMAEFPTTLDAAKASHAAGLGVLMGAPNVVRGRSHSGNVAARTLVENQCLDILSSDYVPASLLQAAFMLAAEARLLSIPQAIATVTGNPARFIGLSDRGEIAEGLRADLVLAAYRPEQDPAPVVRGVWRQGVRVS</sequence>
<dbReference type="InterPro" id="IPR012696">
    <property type="entry name" value="PhnM"/>
</dbReference>
<reference evidence="2 3" key="1">
    <citation type="submission" date="2016-12" db="EMBL/GenBank/DDBJ databases">
        <authorList>
            <person name="Song W.-J."/>
            <person name="Kurnit D.M."/>
        </authorList>
    </citation>
    <scope>NUCLEOTIDE SEQUENCE [LARGE SCALE GENOMIC DNA]</scope>
    <source>
        <strain evidence="2 3">IMCC3135</strain>
    </source>
</reference>
<name>A0A2Z2NHC2_9GAMM</name>
<dbReference type="Gene3D" id="3.20.20.140">
    <property type="entry name" value="Metal-dependent hydrolases"/>
    <property type="match status" value="2"/>
</dbReference>
<protein>
    <submittedName>
        <fullName evidence="2">Alpha-D-ribose 1-methylphosphonate 5-triphosphate diphosphatase</fullName>
        <ecNumber evidence="2">3.6.1.63</ecNumber>
    </submittedName>
</protein>
<dbReference type="NCBIfam" id="NF011981">
    <property type="entry name" value="PRK15446.1-2"/>
    <property type="match status" value="1"/>
</dbReference>
<dbReference type="NCBIfam" id="NF011987">
    <property type="entry name" value="PRK15446.2-3"/>
    <property type="match status" value="1"/>
</dbReference>
<keyword evidence="3" id="KW-1185">Reference proteome</keyword>
<gene>
    <name evidence="2" type="primary">phnM</name>
    <name evidence="2" type="ORF">IMCC3135_02125</name>
</gene>
<dbReference type="InterPro" id="IPR013108">
    <property type="entry name" value="Amidohydro_3"/>
</dbReference>
<dbReference type="AlphaFoldDB" id="A0A2Z2NHC2"/>
<dbReference type="Gene3D" id="2.30.40.10">
    <property type="entry name" value="Urease, subunit C, domain 1"/>
    <property type="match status" value="1"/>
</dbReference>
<dbReference type="PANTHER" id="PTHR43135">
    <property type="entry name" value="ALPHA-D-RIBOSE 1-METHYLPHOSPHONATE 5-TRIPHOSPHATE DIPHOSPHATASE"/>
    <property type="match status" value="1"/>
</dbReference>
<dbReference type="InterPro" id="IPR051781">
    <property type="entry name" value="Metallo-dep_Hydrolase"/>
</dbReference>
<evidence type="ECO:0000259" key="1">
    <source>
        <dbReference type="Pfam" id="PF07969"/>
    </source>
</evidence>
<dbReference type="EMBL" id="CP018632">
    <property type="protein sequence ID" value="ASJ70539.1"/>
    <property type="molecule type" value="Genomic_DNA"/>
</dbReference>
<dbReference type="InterPro" id="IPR011059">
    <property type="entry name" value="Metal-dep_hydrolase_composite"/>
</dbReference>
<dbReference type="OrthoDB" id="9785413at2"/>
<evidence type="ECO:0000313" key="2">
    <source>
        <dbReference type="EMBL" id="ASJ70539.1"/>
    </source>
</evidence>
<dbReference type="NCBIfam" id="TIGR02318">
    <property type="entry name" value="phosphono_phnM"/>
    <property type="match status" value="1"/>
</dbReference>
<organism evidence="2 3">
    <name type="scientific">Granulosicoccus antarcticus IMCC3135</name>
    <dbReference type="NCBI Taxonomy" id="1192854"/>
    <lineage>
        <taxon>Bacteria</taxon>
        <taxon>Pseudomonadati</taxon>
        <taxon>Pseudomonadota</taxon>
        <taxon>Gammaproteobacteria</taxon>
        <taxon>Chromatiales</taxon>
        <taxon>Granulosicoccaceae</taxon>
        <taxon>Granulosicoccus</taxon>
    </lineage>
</organism>
<dbReference type="PIRSF" id="PIRSF038971">
    <property type="entry name" value="PhnM"/>
    <property type="match status" value="1"/>
</dbReference>
<dbReference type="EC" id="3.6.1.63" evidence="2"/>
<dbReference type="Pfam" id="PF07969">
    <property type="entry name" value="Amidohydro_3"/>
    <property type="match status" value="1"/>
</dbReference>
<dbReference type="KEGG" id="gai:IMCC3135_02125"/>